<dbReference type="InterPro" id="IPR027417">
    <property type="entry name" value="P-loop_NTPase"/>
</dbReference>
<sequence length="515" mass="54193">MPLSSSPPAARSPGGAPVAELTAVTKRFGATVALDGIDLAVHRGRSHGLVGRNGAGKSTVVGVLTGLHRPDRGSLTFDGRTPPYAAPQQWRRHVACVYQHPMLVPSLTVAENLLMGRMPHRNGRIDWRSTRRRAAELLDQWGVDVAPTTAAGELDVEQAQLVEIAKALSHGSELIVLDEPTARLDAGAAARLFATVRRLQETGATFLLISHYLHEVFDVCDDVTVLRDGRRVGTHLVARTTPAQLVEEMIGDAPPTEVVASARPEPGPPRLVVSGLSGGRFHDVDIAAAAGEVVGIAGLVSSGRSQIGEAIGGFEPARGLVQVDGVPVPLGRVDRALAHGIALVPRDRHRAGLVAGMRVEDNLTLAAAHLRPGRLGIALPGARRADADALIADLGVSPPRRTLPAKALSGGNQQKLVLGRALATSPRVLVAVEPTAGVDIASKTVLLGALARAAAQGAVVLVCTDDLDDLRICHRVVVVRHGRNAAELPAGWDDRDLVSEIEGTHDVERRHSAAR</sequence>
<keyword evidence="3" id="KW-0547">Nucleotide-binding</keyword>
<dbReference type="AlphaFoldDB" id="A0A543FT58"/>
<dbReference type="InterPro" id="IPR003439">
    <property type="entry name" value="ABC_transporter-like_ATP-bd"/>
</dbReference>
<evidence type="ECO:0000256" key="4">
    <source>
        <dbReference type="ARBA" id="ARBA00022840"/>
    </source>
</evidence>
<evidence type="ECO:0000259" key="5">
    <source>
        <dbReference type="PROSITE" id="PS50893"/>
    </source>
</evidence>
<dbReference type="InterPro" id="IPR050107">
    <property type="entry name" value="ABC_carbohydrate_import_ATPase"/>
</dbReference>
<protein>
    <submittedName>
        <fullName evidence="6">Monosaccharide ABC transporter ATP-binding protein (CUT2 family)</fullName>
    </submittedName>
</protein>
<dbReference type="Gene3D" id="3.40.50.300">
    <property type="entry name" value="P-loop containing nucleotide triphosphate hydrolases"/>
    <property type="match status" value="2"/>
</dbReference>
<dbReference type="InterPro" id="IPR017871">
    <property type="entry name" value="ABC_transporter-like_CS"/>
</dbReference>
<dbReference type="SMART" id="SM00382">
    <property type="entry name" value="AAA"/>
    <property type="match status" value="2"/>
</dbReference>
<dbReference type="CDD" id="cd03215">
    <property type="entry name" value="ABC_Carb_Monos_II"/>
    <property type="match status" value="1"/>
</dbReference>
<dbReference type="InterPro" id="IPR003593">
    <property type="entry name" value="AAA+_ATPase"/>
</dbReference>
<dbReference type="PROSITE" id="PS00211">
    <property type="entry name" value="ABC_TRANSPORTER_1"/>
    <property type="match status" value="1"/>
</dbReference>
<dbReference type="GO" id="GO:0005524">
    <property type="term" value="F:ATP binding"/>
    <property type="evidence" value="ECO:0007669"/>
    <property type="project" value="UniProtKB-KW"/>
</dbReference>
<dbReference type="Pfam" id="PF00005">
    <property type="entry name" value="ABC_tran"/>
    <property type="match status" value="2"/>
</dbReference>
<keyword evidence="4 6" id="KW-0067">ATP-binding</keyword>
<dbReference type="PANTHER" id="PTHR43790:SF9">
    <property type="entry name" value="GALACTOFURANOSE TRANSPORTER ATP-BINDING PROTEIN YTFR"/>
    <property type="match status" value="1"/>
</dbReference>
<dbReference type="Proteomes" id="UP000319818">
    <property type="component" value="Unassembled WGS sequence"/>
</dbReference>
<gene>
    <name evidence="6" type="ORF">FB388_4180</name>
</gene>
<name>A0A543FT58_9PSEU</name>
<reference evidence="6 7" key="1">
    <citation type="submission" date="2019-06" db="EMBL/GenBank/DDBJ databases">
        <title>Sequencing the genomes of 1000 actinobacteria strains.</title>
        <authorList>
            <person name="Klenk H.-P."/>
        </authorList>
    </citation>
    <scope>NUCLEOTIDE SEQUENCE [LARGE SCALE GENOMIC DNA]</scope>
    <source>
        <strain evidence="6 7">DSM 45511</strain>
    </source>
</reference>
<dbReference type="EMBL" id="VFPH01000002">
    <property type="protein sequence ID" value="TQM36983.1"/>
    <property type="molecule type" value="Genomic_DNA"/>
</dbReference>
<evidence type="ECO:0000256" key="2">
    <source>
        <dbReference type="ARBA" id="ARBA00022737"/>
    </source>
</evidence>
<dbReference type="CDD" id="cd03216">
    <property type="entry name" value="ABC_Carb_Monos_I"/>
    <property type="match status" value="1"/>
</dbReference>
<organism evidence="6 7">
    <name type="scientific">Pseudonocardia cypriaca</name>
    <dbReference type="NCBI Taxonomy" id="882449"/>
    <lineage>
        <taxon>Bacteria</taxon>
        <taxon>Bacillati</taxon>
        <taxon>Actinomycetota</taxon>
        <taxon>Actinomycetes</taxon>
        <taxon>Pseudonocardiales</taxon>
        <taxon>Pseudonocardiaceae</taxon>
        <taxon>Pseudonocardia</taxon>
    </lineage>
</organism>
<evidence type="ECO:0000313" key="7">
    <source>
        <dbReference type="Proteomes" id="UP000319818"/>
    </source>
</evidence>
<dbReference type="GO" id="GO:0016887">
    <property type="term" value="F:ATP hydrolysis activity"/>
    <property type="evidence" value="ECO:0007669"/>
    <property type="project" value="InterPro"/>
</dbReference>
<keyword evidence="1" id="KW-0813">Transport</keyword>
<evidence type="ECO:0000256" key="3">
    <source>
        <dbReference type="ARBA" id="ARBA00022741"/>
    </source>
</evidence>
<feature type="domain" description="ABC transporter" evidence="5">
    <location>
        <begin position="266"/>
        <end position="506"/>
    </location>
</feature>
<dbReference type="PROSITE" id="PS50893">
    <property type="entry name" value="ABC_TRANSPORTER_2"/>
    <property type="match status" value="2"/>
</dbReference>
<evidence type="ECO:0000256" key="1">
    <source>
        <dbReference type="ARBA" id="ARBA00022448"/>
    </source>
</evidence>
<keyword evidence="7" id="KW-1185">Reference proteome</keyword>
<dbReference type="SUPFAM" id="SSF52540">
    <property type="entry name" value="P-loop containing nucleoside triphosphate hydrolases"/>
    <property type="match status" value="2"/>
</dbReference>
<feature type="domain" description="ABC transporter" evidence="5">
    <location>
        <begin position="19"/>
        <end position="253"/>
    </location>
</feature>
<dbReference type="RefSeq" id="WP_142103870.1">
    <property type="nucleotide sequence ID" value="NZ_VFPH01000002.1"/>
</dbReference>
<dbReference type="PANTHER" id="PTHR43790">
    <property type="entry name" value="CARBOHYDRATE TRANSPORT ATP-BINDING PROTEIN MG119-RELATED"/>
    <property type="match status" value="1"/>
</dbReference>
<keyword evidence="2" id="KW-0677">Repeat</keyword>
<comment type="caution">
    <text evidence="6">The sequence shown here is derived from an EMBL/GenBank/DDBJ whole genome shotgun (WGS) entry which is preliminary data.</text>
</comment>
<proteinExistence type="predicted"/>
<dbReference type="OrthoDB" id="3651648at2"/>
<accession>A0A543FT58</accession>
<evidence type="ECO:0000313" key="6">
    <source>
        <dbReference type="EMBL" id="TQM36983.1"/>
    </source>
</evidence>